<dbReference type="InterPro" id="IPR016024">
    <property type="entry name" value="ARM-type_fold"/>
</dbReference>
<dbReference type="EMBL" id="PNBA02000011">
    <property type="protein sequence ID" value="KAG6408036.1"/>
    <property type="molecule type" value="Genomic_DNA"/>
</dbReference>
<dbReference type="InterPro" id="IPR011989">
    <property type="entry name" value="ARM-like"/>
</dbReference>
<evidence type="ECO:0000313" key="3">
    <source>
        <dbReference type="Proteomes" id="UP000298416"/>
    </source>
</evidence>
<protein>
    <submittedName>
        <fullName evidence="2">Uncharacterized protein</fullName>
    </submittedName>
</protein>
<feature type="transmembrane region" description="Helical" evidence="1">
    <location>
        <begin position="42"/>
        <end position="64"/>
    </location>
</feature>
<reference evidence="2" key="2">
    <citation type="submission" date="2020-08" db="EMBL/GenBank/DDBJ databases">
        <title>Plant Genome Project.</title>
        <authorList>
            <person name="Zhang R.-G."/>
        </authorList>
    </citation>
    <scope>NUCLEOTIDE SEQUENCE</scope>
    <source>
        <strain evidence="2">Huo1</strain>
        <tissue evidence="2">Leaf</tissue>
    </source>
</reference>
<keyword evidence="1" id="KW-0812">Transmembrane</keyword>
<dbReference type="SUPFAM" id="SSF48371">
    <property type="entry name" value="ARM repeat"/>
    <property type="match status" value="1"/>
</dbReference>
<dbReference type="Proteomes" id="UP000298416">
    <property type="component" value="Unassembled WGS sequence"/>
</dbReference>
<proteinExistence type="predicted"/>
<keyword evidence="1" id="KW-0472">Membrane</keyword>
<keyword evidence="1" id="KW-1133">Transmembrane helix</keyword>
<gene>
    <name evidence="2" type="ORF">SASPL_131038</name>
</gene>
<keyword evidence="3" id="KW-1185">Reference proteome</keyword>
<reference evidence="2" key="1">
    <citation type="submission" date="2018-01" db="EMBL/GenBank/DDBJ databases">
        <authorList>
            <person name="Mao J.F."/>
        </authorList>
    </citation>
    <scope>NUCLEOTIDE SEQUENCE</scope>
    <source>
        <strain evidence="2">Huo1</strain>
        <tissue evidence="2">Leaf</tissue>
    </source>
</reference>
<sequence length="96" mass="10763">MLLPTGVAASVDAAVCDGVFFFDEMRRGFALSHSLSSLQNPIILLSFILSLLYSEIIAFLVPLLDDKYPLIRSISCWTLSRFSKYIVQNYSRLAPD</sequence>
<dbReference type="AlphaFoldDB" id="A0A8X8X6S2"/>
<evidence type="ECO:0000256" key="1">
    <source>
        <dbReference type="SAM" id="Phobius"/>
    </source>
</evidence>
<comment type="caution">
    <text evidence="2">The sequence shown here is derived from an EMBL/GenBank/DDBJ whole genome shotgun (WGS) entry which is preliminary data.</text>
</comment>
<organism evidence="2">
    <name type="scientific">Salvia splendens</name>
    <name type="common">Scarlet sage</name>
    <dbReference type="NCBI Taxonomy" id="180675"/>
    <lineage>
        <taxon>Eukaryota</taxon>
        <taxon>Viridiplantae</taxon>
        <taxon>Streptophyta</taxon>
        <taxon>Embryophyta</taxon>
        <taxon>Tracheophyta</taxon>
        <taxon>Spermatophyta</taxon>
        <taxon>Magnoliopsida</taxon>
        <taxon>eudicotyledons</taxon>
        <taxon>Gunneridae</taxon>
        <taxon>Pentapetalae</taxon>
        <taxon>asterids</taxon>
        <taxon>lamiids</taxon>
        <taxon>Lamiales</taxon>
        <taxon>Lamiaceae</taxon>
        <taxon>Nepetoideae</taxon>
        <taxon>Mentheae</taxon>
        <taxon>Salviinae</taxon>
        <taxon>Salvia</taxon>
        <taxon>Salvia subgen. Calosphace</taxon>
        <taxon>core Calosphace</taxon>
    </lineage>
</organism>
<dbReference type="Gene3D" id="1.25.10.10">
    <property type="entry name" value="Leucine-rich Repeat Variant"/>
    <property type="match status" value="1"/>
</dbReference>
<accession>A0A8X8X6S2</accession>
<name>A0A8X8X6S2_SALSN</name>
<evidence type="ECO:0000313" key="2">
    <source>
        <dbReference type="EMBL" id="KAG6408036.1"/>
    </source>
</evidence>